<dbReference type="Pfam" id="PF01568">
    <property type="entry name" value="Molydop_binding"/>
    <property type="match status" value="1"/>
</dbReference>
<dbReference type="GO" id="GO:0043546">
    <property type="term" value="F:molybdopterin cofactor binding"/>
    <property type="evidence" value="ECO:0007669"/>
    <property type="project" value="InterPro"/>
</dbReference>
<name>A0A133ULQ6_9EURY</name>
<accession>A0A133ULQ6</accession>
<comment type="caution">
    <text evidence="3">The sequence shown here is derived from an EMBL/GenBank/DDBJ whole genome shotgun (WGS) entry which is preliminary data.</text>
</comment>
<dbReference type="AlphaFoldDB" id="A0A133ULQ6"/>
<evidence type="ECO:0000259" key="2">
    <source>
        <dbReference type="Pfam" id="PF01568"/>
    </source>
</evidence>
<dbReference type="InterPro" id="IPR009010">
    <property type="entry name" value="Asp_de-COase-like_dom_sf"/>
</dbReference>
<dbReference type="Proteomes" id="UP000070284">
    <property type="component" value="Unassembled WGS sequence"/>
</dbReference>
<feature type="region of interest" description="Disordered" evidence="1">
    <location>
        <begin position="87"/>
        <end position="108"/>
    </location>
</feature>
<dbReference type="InterPro" id="IPR006657">
    <property type="entry name" value="MoPterin_dinucl-bd_dom"/>
</dbReference>
<proteinExistence type="predicted"/>
<dbReference type="EMBL" id="LHXO01000027">
    <property type="protein sequence ID" value="KXA95050.1"/>
    <property type="molecule type" value="Genomic_DNA"/>
</dbReference>
<keyword evidence="4" id="KW-1185">Reference proteome</keyword>
<evidence type="ECO:0000313" key="4">
    <source>
        <dbReference type="Proteomes" id="UP000070284"/>
    </source>
</evidence>
<organism evidence="3 4">
    <name type="scientific">candidate division MSBL1 archaeon SCGC-AAA259E19</name>
    <dbReference type="NCBI Taxonomy" id="1698264"/>
    <lineage>
        <taxon>Archaea</taxon>
        <taxon>Methanobacteriati</taxon>
        <taxon>Methanobacteriota</taxon>
        <taxon>candidate division MSBL1</taxon>
    </lineage>
</organism>
<reference evidence="3 4" key="1">
    <citation type="journal article" date="2016" name="Sci. Rep.">
        <title>Metabolic traits of an uncultured archaeal lineage -MSBL1- from brine pools of the Red Sea.</title>
        <authorList>
            <person name="Mwirichia R."/>
            <person name="Alam I."/>
            <person name="Rashid M."/>
            <person name="Vinu M."/>
            <person name="Ba-Alawi W."/>
            <person name="Anthony Kamau A."/>
            <person name="Kamanda Ngugi D."/>
            <person name="Goker M."/>
            <person name="Klenk H.P."/>
            <person name="Bajic V."/>
            <person name="Stingl U."/>
        </authorList>
    </citation>
    <scope>NUCLEOTIDE SEQUENCE [LARGE SCALE GENOMIC DNA]</scope>
    <source>
        <strain evidence="3">SCGC-AAA259E19</strain>
    </source>
</reference>
<sequence>MNFCLITGRTSKQGEAREIGKTTQEYQNNTAVVYLSEGDMKELGLEESSPVELSTRFGSVTALTKKDEGLDRGIIFMPIGPWASKLIGGDTKGTGSSHAKGLPARLSATDEDVQSLEKILAEG</sequence>
<dbReference type="Gene3D" id="2.40.40.20">
    <property type="match status" value="1"/>
</dbReference>
<dbReference type="SUPFAM" id="SSF50692">
    <property type="entry name" value="ADC-like"/>
    <property type="match status" value="1"/>
</dbReference>
<evidence type="ECO:0000256" key="1">
    <source>
        <dbReference type="SAM" id="MobiDB-lite"/>
    </source>
</evidence>
<protein>
    <recommendedName>
        <fullName evidence="2">Molybdopterin dinucleotide-binding domain-containing protein</fullName>
    </recommendedName>
</protein>
<feature type="domain" description="Molybdopterin dinucleotide-binding" evidence="2">
    <location>
        <begin position="3"/>
        <end position="88"/>
    </location>
</feature>
<evidence type="ECO:0000313" key="3">
    <source>
        <dbReference type="EMBL" id="KXA95050.1"/>
    </source>
</evidence>
<gene>
    <name evidence="3" type="ORF">AKJ65_02735</name>
</gene>
<dbReference type="GO" id="GO:0016491">
    <property type="term" value="F:oxidoreductase activity"/>
    <property type="evidence" value="ECO:0007669"/>
    <property type="project" value="InterPro"/>
</dbReference>